<keyword evidence="3" id="KW-1185">Reference proteome</keyword>
<dbReference type="Gene3D" id="1.10.1760.20">
    <property type="match status" value="1"/>
</dbReference>
<keyword evidence="1" id="KW-1133">Transmembrane helix</keyword>
<reference evidence="2" key="1">
    <citation type="submission" date="2020-08" db="EMBL/GenBank/DDBJ databases">
        <title>Genome public.</title>
        <authorList>
            <person name="Liu C."/>
            <person name="Sun Q."/>
        </authorList>
    </citation>
    <scope>NUCLEOTIDE SEQUENCE</scope>
    <source>
        <strain evidence="2">NSJ-63</strain>
    </source>
</reference>
<sequence>MRDKMPSPARRAAIFGLLGSLAIVLSILENSITGMLNFAVPGLKPGLANLAVVLALPYLGGGAALAVSLLKALAVFLATGTVTTLWFSLAGSLLSVAGMWLLWRFCRRIFSLAGISALGGALSNLGQVGVMAAISNTPAFFYYLPALAIFGVGFGMLVGLLGNMVLRRVPRERMLGQAKKSGV</sequence>
<dbReference type="EMBL" id="JACRSS010000003">
    <property type="protein sequence ID" value="MBC8538702.1"/>
    <property type="molecule type" value="Genomic_DNA"/>
</dbReference>
<name>A0A926DJ43_9FIRM</name>
<dbReference type="AlphaFoldDB" id="A0A926DJ43"/>
<keyword evidence="1" id="KW-0472">Membrane</keyword>
<feature type="transmembrane region" description="Helical" evidence="1">
    <location>
        <begin position="12"/>
        <end position="38"/>
    </location>
</feature>
<feature type="transmembrane region" description="Helical" evidence="1">
    <location>
        <begin position="110"/>
        <end position="134"/>
    </location>
</feature>
<organism evidence="2 3">
    <name type="scientific">Guopingia tenuis</name>
    <dbReference type="NCBI Taxonomy" id="2763656"/>
    <lineage>
        <taxon>Bacteria</taxon>
        <taxon>Bacillati</taxon>
        <taxon>Bacillota</taxon>
        <taxon>Clostridia</taxon>
        <taxon>Christensenellales</taxon>
        <taxon>Christensenellaceae</taxon>
        <taxon>Guopingia</taxon>
    </lineage>
</organism>
<dbReference type="PIRSF" id="PIRSF027391">
    <property type="entry name" value="Hpre_diP_synt_I"/>
    <property type="match status" value="1"/>
</dbReference>
<comment type="caution">
    <text evidence="2">The sequence shown here is derived from an EMBL/GenBank/DDBJ whole genome shotgun (WGS) entry which is preliminary data.</text>
</comment>
<evidence type="ECO:0000256" key="1">
    <source>
        <dbReference type="SAM" id="Phobius"/>
    </source>
</evidence>
<dbReference type="InterPro" id="IPR010898">
    <property type="entry name" value="Hpre_diP_synth_I"/>
</dbReference>
<protein>
    <submittedName>
        <fullName evidence="2">Gx transporter family protein</fullName>
    </submittedName>
</protein>
<feature type="transmembrane region" description="Helical" evidence="1">
    <location>
        <begin position="140"/>
        <end position="166"/>
    </location>
</feature>
<dbReference type="RefSeq" id="WP_249280412.1">
    <property type="nucleotide sequence ID" value="NZ_JACRSS010000003.1"/>
</dbReference>
<feature type="transmembrane region" description="Helical" evidence="1">
    <location>
        <begin position="50"/>
        <end position="78"/>
    </location>
</feature>
<evidence type="ECO:0000313" key="3">
    <source>
        <dbReference type="Proteomes" id="UP000617951"/>
    </source>
</evidence>
<dbReference type="Proteomes" id="UP000617951">
    <property type="component" value="Unassembled WGS sequence"/>
</dbReference>
<feature type="transmembrane region" description="Helical" evidence="1">
    <location>
        <begin position="84"/>
        <end position="103"/>
    </location>
</feature>
<proteinExistence type="predicted"/>
<evidence type="ECO:0000313" key="2">
    <source>
        <dbReference type="EMBL" id="MBC8538702.1"/>
    </source>
</evidence>
<gene>
    <name evidence="2" type="ORF">H8693_07110</name>
</gene>
<dbReference type="Pfam" id="PF07456">
    <property type="entry name" value="Hpre_diP_synt_I"/>
    <property type="match status" value="1"/>
</dbReference>
<dbReference type="InterPro" id="IPR014535">
    <property type="entry name" value="Hpre_diP_synt_I"/>
</dbReference>
<accession>A0A926DJ43</accession>
<keyword evidence="1" id="KW-0812">Transmembrane</keyword>